<dbReference type="RefSeq" id="WP_183500361.1">
    <property type="nucleotide sequence ID" value="NZ_BMCZ01000002.1"/>
</dbReference>
<evidence type="ECO:0008006" key="3">
    <source>
        <dbReference type="Google" id="ProtNLM"/>
    </source>
</evidence>
<organism evidence="1 2">
    <name type="scientific">Mucilaginibacter phyllosphaerae</name>
    <dbReference type="NCBI Taxonomy" id="1812349"/>
    <lineage>
        <taxon>Bacteria</taxon>
        <taxon>Pseudomonadati</taxon>
        <taxon>Bacteroidota</taxon>
        <taxon>Sphingobacteriia</taxon>
        <taxon>Sphingobacteriales</taxon>
        <taxon>Sphingobacteriaceae</taxon>
        <taxon>Mucilaginibacter</taxon>
    </lineage>
</organism>
<gene>
    <name evidence="1" type="ORF">GGR35_002108</name>
</gene>
<accession>A0ABR6I8Y8</accession>
<dbReference type="EMBL" id="JACIEG010000003">
    <property type="protein sequence ID" value="MBB3969505.1"/>
    <property type="molecule type" value="Genomic_DNA"/>
</dbReference>
<comment type="caution">
    <text evidence="1">The sequence shown here is derived from an EMBL/GenBank/DDBJ whole genome shotgun (WGS) entry which is preliminary data.</text>
</comment>
<sequence length="468" mass="52475">MKSNFFFVLMIISCYGFSACKRDTISPVVPNAGNDSLKLAATSKTIYYPASAFLVPANNDYTNSNSEFSNSRKSESANLAMFWAKEYGSDPSTYSDATQRFNPATALTALERFYTCYRDTLKFVQKGNSLTDQYKMLTYAFYSSTDGTAYGGGVDNKIGVLWTPGVRMNAAPYGALAHELGHSFQYMVHADGAWGYTTVPSGSNSQTIFEMTSQYMLFQNYLNWMTFENYHLTSFMQQTHLAFLHEDNQYHSPYVLEYWSNKRGRDFVGKLWRSAIQGEDPVLTYQRITGLNQAQFNDEMFDAYRHFITWDMARIAIAAKPYANQHVSTLNAAGNGWYRIAESNCPQNYGYNGIKLNVPASGTVLTLNFQGLAGAAGYRSIKVDKAGWRYGFLAVKQDGTRAYGTTYSNATGTATFTVPANTSYLWLIVSGAPTQHWEHLNDGQVNNDEQWPYQVKITGTTINSAMIK</sequence>
<dbReference type="Proteomes" id="UP000583101">
    <property type="component" value="Unassembled WGS sequence"/>
</dbReference>
<dbReference type="InterPro" id="IPR045690">
    <property type="entry name" value="DUF6055"/>
</dbReference>
<keyword evidence="2" id="KW-1185">Reference proteome</keyword>
<protein>
    <recommendedName>
        <fullName evidence="3">Avirulence protein</fullName>
    </recommendedName>
</protein>
<reference evidence="1 2" key="1">
    <citation type="submission" date="2020-08" db="EMBL/GenBank/DDBJ databases">
        <title>Genomic Encyclopedia of Type Strains, Phase IV (KMG-IV): sequencing the most valuable type-strain genomes for metagenomic binning, comparative biology and taxonomic classification.</title>
        <authorList>
            <person name="Goeker M."/>
        </authorList>
    </citation>
    <scope>NUCLEOTIDE SEQUENCE [LARGE SCALE GENOMIC DNA]</scope>
    <source>
        <strain evidence="1 2">DSM 100995</strain>
    </source>
</reference>
<proteinExistence type="predicted"/>
<dbReference type="PROSITE" id="PS51257">
    <property type="entry name" value="PROKAR_LIPOPROTEIN"/>
    <property type="match status" value="1"/>
</dbReference>
<evidence type="ECO:0000313" key="1">
    <source>
        <dbReference type="EMBL" id="MBB3969505.1"/>
    </source>
</evidence>
<dbReference type="Pfam" id="PF19527">
    <property type="entry name" value="DUF6055"/>
    <property type="match status" value="1"/>
</dbReference>
<name>A0ABR6I8Y8_9SPHI</name>
<evidence type="ECO:0000313" key="2">
    <source>
        <dbReference type="Proteomes" id="UP000583101"/>
    </source>
</evidence>